<feature type="compositionally biased region" description="Polar residues" evidence="1">
    <location>
        <begin position="142"/>
        <end position="158"/>
    </location>
</feature>
<dbReference type="OrthoDB" id="2360869at2"/>
<dbReference type="EMBL" id="AVPF01000092">
    <property type="protein sequence ID" value="KGX83641.1"/>
    <property type="molecule type" value="Genomic_DNA"/>
</dbReference>
<dbReference type="RefSeq" id="WP_027446444.1">
    <property type="nucleotide sequence ID" value="NZ_AULJ01000035.1"/>
</dbReference>
<dbReference type="eggNOG" id="ENOG50310Y3">
    <property type="taxonomic scope" value="Bacteria"/>
</dbReference>
<protein>
    <recommendedName>
        <fullName evidence="4">YkyB-like protein</fullName>
    </recommendedName>
</protein>
<organism evidence="2 3">
    <name type="scientific">Pontibacillus marinus BH030004 = DSM 16465</name>
    <dbReference type="NCBI Taxonomy" id="1385511"/>
    <lineage>
        <taxon>Bacteria</taxon>
        <taxon>Bacillati</taxon>
        <taxon>Bacillota</taxon>
        <taxon>Bacilli</taxon>
        <taxon>Bacillales</taxon>
        <taxon>Bacillaceae</taxon>
        <taxon>Pontibacillus</taxon>
    </lineage>
</organism>
<accession>A0A0A5FS88</accession>
<evidence type="ECO:0008006" key="4">
    <source>
        <dbReference type="Google" id="ProtNLM"/>
    </source>
</evidence>
<evidence type="ECO:0000313" key="3">
    <source>
        <dbReference type="Proteomes" id="UP000030403"/>
    </source>
</evidence>
<proteinExistence type="predicted"/>
<evidence type="ECO:0000256" key="1">
    <source>
        <dbReference type="SAM" id="MobiDB-lite"/>
    </source>
</evidence>
<dbReference type="Pfam" id="PF14177">
    <property type="entry name" value="YkyB"/>
    <property type="match status" value="1"/>
</dbReference>
<comment type="caution">
    <text evidence="2">The sequence shown here is derived from an EMBL/GenBank/DDBJ whole genome shotgun (WGS) entry which is preliminary data.</text>
</comment>
<dbReference type="InterPro" id="IPR025552">
    <property type="entry name" value="YkyB"/>
</dbReference>
<keyword evidence="3" id="KW-1185">Reference proteome</keyword>
<sequence>MKESTPKVSVENIAQALYVVNRHAKTAPDPRHLYTLKKKAIQQLLQKKQAKKIGLHFSDHPKYSHQHSTLLVQVADYYFHIPPTKQDFQTLSHLGNVDQTFRNPKTNLSLSKAKNVLYQYLDWKDPSKQQQNNKKKSYSYQPSSAFSPWGQFTTWSQQTHRRKR</sequence>
<dbReference type="STRING" id="1385511.GCA_000425225_02789"/>
<feature type="region of interest" description="Disordered" evidence="1">
    <location>
        <begin position="127"/>
        <end position="164"/>
    </location>
</feature>
<gene>
    <name evidence="2" type="ORF">N783_01930</name>
</gene>
<evidence type="ECO:0000313" key="2">
    <source>
        <dbReference type="EMBL" id="KGX83641.1"/>
    </source>
</evidence>
<dbReference type="Proteomes" id="UP000030403">
    <property type="component" value="Unassembled WGS sequence"/>
</dbReference>
<reference evidence="2 3" key="1">
    <citation type="submission" date="2013-08" db="EMBL/GenBank/DDBJ databases">
        <authorList>
            <person name="Huang J."/>
            <person name="Wang G."/>
        </authorList>
    </citation>
    <scope>NUCLEOTIDE SEQUENCE [LARGE SCALE GENOMIC DNA]</scope>
    <source>
        <strain evidence="2 3">BH030004</strain>
    </source>
</reference>
<dbReference type="AlphaFoldDB" id="A0A0A5FS88"/>
<name>A0A0A5FS88_9BACI</name>